<evidence type="ECO:0000313" key="2">
    <source>
        <dbReference type="Proteomes" id="UP001595851"/>
    </source>
</evidence>
<comment type="caution">
    <text evidence="1">The sequence shown here is derived from an EMBL/GenBank/DDBJ whole genome shotgun (WGS) entry which is preliminary data.</text>
</comment>
<protein>
    <submittedName>
        <fullName evidence="1">Uncharacterized protein</fullName>
    </submittedName>
</protein>
<sequence length="146" mass="16047">MRIQILPLPSVMVGDDMEEPFAIVVDQCPKGIVSEWFAGQLTDFAKDCGGKAALVTPETVEIVDRYADADATDSVRLAAYLNQHFGDEVQGPAPADDAILLLGELLLRRDAGKMRKTINDVLPAIRQERVIAGWPKLQRDRSEGDE</sequence>
<reference evidence="2" key="1">
    <citation type="journal article" date="2019" name="Int. J. Syst. Evol. Microbiol.">
        <title>The Global Catalogue of Microorganisms (GCM) 10K type strain sequencing project: providing services to taxonomists for standard genome sequencing and annotation.</title>
        <authorList>
            <consortium name="The Broad Institute Genomics Platform"/>
            <consortium name="The Broad Institute Genome Sequencing Center for Infectious Disease"/>
            <person name="Wu L."/>
            <person name="Ma J."/>
        </authorList>
    </citation>
    <scope>NUCLEOTIDE SEQUENCE [LARGE SCALE GENOMIC DNA]</scope>
    <source>
        <strain evidence="2">TBRC 1276</strain>
    </source>
</reference>
<proteinExistence type="predicted"/>
<keyword evidence="2" id="KW-1185">Reference proteome</keyword>
<evidence type="ECO:0000313" key="1">
    <source>
        <dbReference type="EMBL" id="MFC4006613.1"/>
    </source>
</evidence>
<dbReference type="EMBL" id="JBHSBI010000002">
    <property type="protein sequence ID" value="MFC4006613.1"/>
    <property type="molecule type" value="Genomic_DNA"/>
</dbReference>
<name>A0ABV8FYS6_9ACTN</name>
<dbReference type="Proteomes" id="UP001595851">
    <property type="component" value="Unassembled WGS sequence"/>
</dbReference>
<gene>
    <name evidence="1" type="ORF">ACFOY2_05230</name>
</gene>
<organism evidence="1 2">
    <name type="scientific">Nonomuraea purpurea</name>
    <dbReference type="NCBI Taxonomy" id="1849276"/>
    <lineage>
        <taxon>Bacteria</taxon>
        <taxon>Bacillati</taxon>
        <taxon>Actinomycetota</taxon>
        <taxon>Actinomycetes</taxon>
        <taxon>Streptosporangiales</taxon>
        <taxon>Streptosporangiaceae</taxon>
        <taxon>Nonomuraea</taxon>
    </lineage>
</organism>
<accession>A0ABV8FYS6</accession>
<dbReference type="RefSeq" id="WP_379526753.1">
    <property type="nucleotide sequence ID" value="NZ_JBHSBI010000002.1"/>
</dbReference>